<dbReference type="Proteomes" id="UP000807342">
    <property type="component" value="Unassembled WGS sequence"/>
</dbReference>
<protein>
    <recommendedName>
        <fullName evidence="6">NADH dehydrogenase [ubiquinone] iron-sulfur protein 5</fullName>
    </recommendedName>
    <alternativeName>
        <fullName evidence="14">Complex I-15 kDa</fullName>
    </alternativeName>
    <alternativeName>
        <fullName evidence="15">NADH-ubiquinone oxidoreductase 15 kDa subunit</fullName>
    </alternativeName>
</protein>
<evidence type="ECO:0000256" key="3">
    <source>
        <dbReference type="ARBA" id="ARBA00004637"/>
    </source>
</evidence>
<comment type="similarity">
    <text evidence="4">Belongs to the complex I NDUFS5 subunit family.</text>
</comment>
<dbReference type="CDD" id="cd24141">
    <property type="entry name" value="NDUFS5-like"/>
    <property type="match status" value="1"/>
</dbReference>
<evidence type="ECO:0000313" key="18">
    <source>
        <dbReference type="Proteomes" id="UP000807342"/>
    </source>
</evidence>
<proteinExistence type="inferred from homology"/>
<keyword evidence="11" id="KW-0496">Mitochondrion</keyword>
<evidence type="ECO:0000256" key="10">
    <source>
        <dbReference type="ARBA" id="ARBA00022982"/>
    </source>
</evidence>
<evidence type="ECO:0000256" key="13">
    <source>
        <dbReference type="ARBA" id="ARBA00023157"/>
    </source>
</evidence>
<feature type="disulfide bond" evidence="16">
    <location>
        <begin position="44"/>
        <end position="54"/>
    </location>
</feature>
<dbReference type="PANTHER" id="PTHR15224">
    <property type="entry name" value="NADH DEHYDROGENASE [UBIQUINONE] IRON-SULFUR PROTEIN 5"/>
    <property type="match status" value="1"/>
</dbReference>
<name>A0A9P6C0U5_9AGAR</name>
<evidence type="ECO:0000256" key="9">
    <source>
        <dbReference type="ARBA" id="ARBA00022792"/>
    </source>
</evidence>
<organism evidence="17 18">
    <name type="scientific">Macrolepiota fuliginosa MF-IS2</name>
    <dbReference type="NCBI Taxonomy" id="1400762"/>
    <lineage>
        <taxon>Eukaryota</taxon>
        <taxon>Fungi</taxon>
        <taxon>Dikarya</taxon>
        <taxon>Basidiomycota</taxon>
        <taxon>Agaricomycotina</taxon>
        <taxon>Agaricomycetes</taxon>
        <taxon>Agaricomycetidae</taxon>
        <taxon>Agaricales</taxon>
        <taxon>Agaricineae</taxon>
        <taxon>Agaricaceae</taxon>
        <taxon>Macrolepiota</taxon>
    </lineage>
</organism>
<dbReference type="GO" id="GO:0005758">
    <property type="term" value="C:mitochondrial intermembrane space"/>
    <property type="evidence" value="ECO:0007669"/>
    <property type="project" value="UniProtKB-SubCell"/>
</dbReference>
<dbReference type="GO" id="GO:0032981">
    <property type="term" value="P:mitochondrial respiratory chain complex I assembly"/>
    <property type="evidence" value="ECO:0007669"/>
    <property type="project" value="TreeGrafter"/>
</dbReference>
<keyword evidence="7" id="KW-0813">Transport</keyword>
<comment type="function">
    <text evidence="1">Accessory subunit of the mitochondrial membrane respiratory chain NADH dehydrogenase (Complex I), that is believed not to be involved in catalysis. Complex I functions in the transfer of electrons from NADH to the respiratory chain. The immediate electron acceptor for the enzyme is believed to be ubiquinone.</text>
</comment>
<evidence type="ECO:0000256" key="8">
    <source>
        <dbReference type="ARBA" id="ARBA00022660"/>
    </source>
</evidence>
<dbReference type="AlphaFoldDB" id="A0A9P6C0U5"/>
<accession>A0A9P6C0U5</accession>
<feature type="disulfide bond" evidence="16">
    <location>
        <begin position="34"/>
        <end position="64"/>
    </location>
</feature>
<keyword evidence="13 16" id="KW-1015">Disulfide bond</keyword>
<evidence type="ECO:0000256" key="4">
    <source>
        <dbReference type="ARBA" id="ARBA00007372"/>
    </source>
</evidence>
<keyword evidence="10" id="KW-0249">Electron transport</keyword>
<evidence type="ECO:0000256" key="7">
    <source>
        <dbReference type="ARBA" id="ARBA00022448"/>
    </source>
</evidence>
<reference evidence="17" key="1">
    <citation type="submission" date="2020-11" db="EMBL/GenBank/DDBJ databases">
        <authorList>
            <consortium name="DOE Joint Genome Institute"/>
            <person name="Ahrendt S."/>
            <person name="Riley R."/>
            <person name="Andreopoulos W."/>
            <person name="Labutti K."/>
            <person name="Pangilinan J."/>
            <person name="Ruiz-Duenas F.J."/>
            <person name="Barrasa J.M."/>
            <person name="Sanchez-Garcia M."/>
            <person name="Camarero S."/>
            <person name="Miyauchi S."/>
            <person name="Serrano A."/>
            <person name="Linde D."/>
            <person name="Babiker R."/>
            <person name="Drula E."/>
            <person name="Ayuso-Fernandez I."/>
            <person name="Pacheco R."/>
            <person name="Padilla G."/>
            <person name="Ferreira P."/>
            <person name="Barriuso J."/>
            <person name="Kellner H."/>
            <person name="Castanera R."/>
            <person name="Alfaro M."/>
            <person name="Ramirez L."/>
            <person name="Pisabarro A.G."/>
            <person name="Kuo A."/>
            <person name="Tritt A."/>
            <person name="Lipzen A."/>
            <person name="He G."/>
            <person name="Yan M."/>
            <person name="Ng V."/>
            <person name="Cullen D."/>
            <person name="Martin F."/>
            <person name="Rosso M.-N."/>
            <person name="Henrissat B."/>
            <person name="Hibbett D."/>
            <person name="Martinez A.T."/>
            <person name="Grigoriev I.V."/>
        </authorList>
    </citation>
    <scope>NUCLEOTIDE SEQUENCE</scope>
    <source>
        <strain evidence="17">MF-IS2</strain>
    </source>
</reference>
<gene>
    <name evidence="17" type="ORF">P691DRAFT_775902</name>
</gene>
<evidence type="ECO:0000256" key="5">
    <source>
        <dbReference type="ARBA" id="ARBA00011261"/>
    </source>
</evidence>
<comment type="subunit">
    <text evidence="5">Mammalian complex I is composed of 45 different subunits. This is a component of the iron-sulfur (IP) fragment of the enzyme.</text>
</comment>
<keyword evidence="12" id="KW-0472">Membrane</keyword>
<evidence type="ECO:0000313" key="17">
    <source>
        <dbReference type="EMBL" id="KAF9447741.1"/>
    </source>
</evidence>
<evidence type="ECO:0000256" key="15">
    <source>
        <dbReference type="ARBA" id="ARBA00032739"/>
    </source>
</evidence>
<dbReference type="EMBL" id="MU151187">
    <property type="protein sequence ID" value="KAF9447741.1"/>
    <property type="molecule type" value="Genomic_DNA"/>
</dbReference>
<evidence type="ECO:0000256" key="16">
    <source>
        <dbReference type="PIRSR" id="PIRSR619342-50"/>
    </source>
</evidence>
<evidence type="ECO:0000256" key="2">
    <source>
        <dbReference type="ARBA" id="ARBA00004569"/>
    </source>
</evidence>
<dbReference type="OrthoDB" id="9992197at2759"/>
<dbReference type="InterPro" id="IPR019342">
    <property type="entry name" value="NADH_UbQ_OxRdtase_FeS-su5"/>
</dbReference>
<keyword evidence="9" id="KW-0999">Mitochondrion inner membrane</keyword>
<comment type="caution">
    <text evidence="17">The sequence shown here is derived from an EMBL/GenBank/DDBJ whole genome shotgun (WGS) entry which is preliminary data.</text>
</comment>
<dbReference type="GO" id="GO:0005743">
    <property type="term" value="C:mitochondrial inner membrane"/>
    <property type="evidence" value="ECO:0007669"/>
    <property type="project" value="UniProtKB-SubCell"/>
</dbReference>
<evidence type="ECO:0000256" key="11">
    <source>
        <dbReference type="ARBA" id="ARBA00023128"/>
    </source>
</evidence>
<evidence type="ECO:0000256" key="14">
    <source>
        <dbReference type="ARBA" id="ARBA00031222"/>
    </source>
</evidence>
<evidence type="ECO:0000256" key="12">
    <source>
        <dbReference type="ARBA" id="ARBA00023136"/>
    </source>
</evidence>
<comment type="subcellular location">
    <subcellularLocation>
        <location evidence="3">Mitochondrion inner membrane</location>
        <topology evidence="3">Peripheral membrane protein</topology>
    </subcellularLocation>
    <subcellularLocation>
        <location evidence="2">Mitochondrion intermembrane space</location>
    </subcellularLocation>
</comment>
<dbReference type="PANTHER" id="PTHR15224:SF1">
    <property type="entry name" value="NADH DEHYDROGENASE [UBIQUINONE] IRON-SULFUR PROTEIN 5"/>
    <property type="match status" value="1"/>
</dbReference>
<sequence length="120" mass="13364">MSRTSPGEDPTLERSVQQISMASGFGFSGGRSRCFTYWQEFQKCYAGTDDPKSCATQYFDYFECLHHPKELARAKAIEQEFLRKAQSVAKEGRKVADVLAEGTTVGLGIIQQAEADKKKS</sequence>
<keyword evidence="8" id="KW-0679">Respiratory chain</keyword>
<keyword evidence="18" id="KW-1185">Reference proteome</keyword>
<evidence type="ECO:0000256" key="1">
    <source>
        <dbReference type="ARBA" id="ARBA00003195"/>
    </source>
</evidence>
<evidence type="ECO:0000256" key="6">
    <source>
        <dbReference type="ARBA" id="ARBA00013482"/>
    </source>
</evidence>